<organism evidence="11 12">
    <name type="scientific">Brassicogethes aeneus</name>
    <name type="common">Rape pollen beetle</name>
    <name type="synonym">Meligethes aeneus</name>
    <dbReference type="NCBI Taxonomy" id="1431903"/>
    <lineage>
        <taxon>Eukaryota</taxon>
        <taxon>Metazoa</taxon>
        <taxon>Ecdysozoa</taxon>
        <taxon>Arthropoda</taxon>
        <taxon>Hexapoda</taxon>
        <taxon>Insecta</taxon>
        <taxon>Pterygota</taxon>
        <taxon>Neoptera</taxon>
        <taxon>Endopterygota</taxon>
        <taxon>Coleoptera</taxon>
        <taxon>Polyphaga</taxon>
        <taxon>Cucujiformia</taxon>
        <taxon>Nitidulidae</taxon>
        <taxon>Meligethinae</taxon>
        <taxon>Brassicogethes</taxon>
    </lineage>
</organism>
<keyword evidence="9" id="KW-0807">Transducer</keyword>
<dbReference type="OrthoDB" id="291792at2759"/>
<feature type="transmembrane region" description="Helical" evidence="10">
    <location>
        <begin position="181"/>
        <end position="211"/>
    </location>
</feature>
<evidence type="ECO:0000256" key="8">
    <source>
        <dbReference type="ARBA" id="ARBA00023170"/>
    </source>
</evidence>
<evidence type="ECO:0000256" key="7">
    <source>
        <dbReference type="ARBA" id="ARBA00023136"/>
    </source>
</evidence>
<gene>
    <name evidence="11" type="ORF">MELIAE_LOCUS5869</name>
</gene>
<accession>A0A9P0B0X3</accession>
<keyword evidence="2" id="KW-1003">Cell membrane</keyword>
<evidence type="ECO:0000256" key="3">
    <source>
        <dbReference type="ARBA" id="ARBA00022606"/>
    </source>
</evidence>
<comment type="subcellular location">
    <subcellularLocation>
        <location evidence="1">Cell membrane</location>
        <topology evidence="1">Multi-pass membrane protein</topology>
    </subcellularLocation>
</comment>
<evidence type="ECO:0000256" key="6">
    <source>
        <dbReference type="ARBA" id="ARBA00022989"/>
    </source>
</evidence>
<keyword evidence="8" id="KW-0675">Receptor</keyword>
<feature type="transmembrane region" description="Helical" evidence="10">
    <location>
        <begin position="127"/>
        <end position="149"/>
    </location>
</feature>
<feature type="transmembrane region" description="Helical" evidence="10">
    <location>
        <begin position="343"/>
        <end position="363"/>
    </location>
</feature>
<dbReference type="Pfam" id="PF02949">
    <property type="entry name" value="7tm_6"/>
    <property type="match status" value="1"/>
</dbReference>
<feature type="transmembrane region" description="Helical" evidence="10">
    <location>
        <begin position="38"/>
        <end position="59"/>
    </location>
</feature>
<evidence type="ECO:0000256" key="9">
    <source>
        <dbReference type="ARBA" id="ARBA00023224"/>
    </source>
</evidence>
<sequence length="554" mass="64187">MDPKSNWKEVSILMLLCGTWPTELTPGKYRAFYKVAKIFPSIFFFVFLLSLTYGLYSVITQGDVENLPPSISLYITNLIVSTKTLICQFGGIQRMIKLCVEHDTFLSKTEDEAILKIRRSNIVKAKLFMKAFIFYTPFMGMLFILTHFMEYYVFWNEDKAKDVVRQLPYHSYLPFDSNEHYLWGLVCNAVSAYFVIVLYISSDVMLISFLFSISIRLQILQNFLRNLDKYAGNIRQIHGELTEEQAVFVTIRLCIIEHQNIMKLVIELNSYINFLLLLEFFTNSMQLAANLLAIMESLNLSQAICDSNYYNFNKKSKDCLRLMLLAKLLLNHKKINRKYLKQWFISFLRSETYGLLFGIFTISPYCIYSKLFGEIGYYTACFMPGCLAGLSLLVEDKENRIFDTIAFVNWVIEAGINNIRYFNLFNFNTTREGSIRYLTIGYALNLFKMILPKLGKIVASPKVLLSTVFDISNVKFGVFLSAYVTLYRYVSCFLVKKDRRQRSWHAALAGLISGATYLISPNIQILIISMTTILQVSLWGFFSKNKEQDIGRCR</sequence>
<proteinExistence type="predicted"/>
<evidence type="ECO:0000256" key="5">
    <source>
        <dbReference type="ARBA" id="ARBA00022725"/>
    </source>
</evidence>
<dbReference type="InterPro" id="IPR004117">
    <property type="entry name" value="7tm6_olfct_rcpt"/>
</dbReference>
<dbReference type="GO" id="GO:0005886">
    <property type="term" value="C:plasma membrane"/>
    <property type="evidence" value="ECO:0007669"/>
    <property type="project" value="UniProtKB-SubCell"/>
</dbReference>
<keyword evidence="6 10" id="KW-1133">Transmembrane helix</keyword>
<evidence type="ECO:0000313" key="12">
    <source>
        <dbReference type="Proteomes" id="UP001154078"/>
    </source>
</evidence>
<keyword evidence="7 10" id="KW-0472">Membrane</keyword>
<dbReference type="AlphaFoldDB" id="A0A9P0B0X3"/>
<dbReference type="GO" id="GO:0005549">
    <property type="term" value="F:odorant binding"/>
    <property type="evidence" value="ECO:0007669"/>
    <property type="project" value="InterPro"/>
</dbReference>
<evidence type="ECO:0000256" key="10">
    <source>
        <dbReference type="SAM" id="Phobius"/>
    </source>
</evidence>
<keyword evidence="4 10" id="KW-0812">Transmembrane</keyword>
<protein>
    <recommendedName>
        <fullName evidence="13">Odorant receptor</fullName>
    </recommendedName>
</protein>
<dbReference type="GO" id="GO:0007165">
    <property type="term" value="P:signal transduction"/>
    <property type="evidence" value="ECO:0007669"/>
    <property type="project" value="UniProtKB-KW"/>
</dbReference>
<dbReference type="PANTHER" id="PTHR21137">
    <property type="entry name" value="ODORANT RECEPTOR"/>
    <property type="match status" value="1"/>
</dbReference>
<dbReference type="PANTHER" id="PTHR21137:SF35">
    <property type="entry name" value="ODORANT RECEPTOR 19A-RELATED"/>
    <property type="match status" value="1"/>
</dbReference>
<dbReference type="EMBL" id="OV121134">
    <property type="protein sequence ID" value="CAH0554006.1"/>
    <property type="molecule type" value="Genomic_DNA"/>
</dbReference>
<evidence type="ECO:0000313" key="11">
    <source>
        <dbReference type="EMBL" id="CAH0554006.1"/>
    </source>
</evidence>
<keyword evidence="3" id="KW-0716">Sensory transduction</keyword>
<evidence type="ECO:0000256" key="2">
    <source>
        <dbReference type="ARBA" id="ARBA00022475"/>
    </source>
</evidence>
<evidence type="ECO:0000256" key="4">
    <source>
        <dbReference type="ARBA" id="ARBA00022692"/>
    </source>
</evidence>
<keyword evidence="12" id="KW-1185">Reference proteome</keyword>
<feature type="transmembrane region" description="Helical" evidence="10">
    <location>
        <begin position="502"/>
        <end position="519"/>
    </location>
</feature>
<dbReference type="GO" id="GO:0004984">
    <property type="term" value="F:olfactory receptor activity"/>
    <property type="evidence" value="ECO:0007669"/>
    <property type="project" value="InterPro"/>
</dbReference>
<keyword evidence="5" id="KW-0552">Olfaction</keyword>
<feature type="transmembrane region" description="Helical" evidence="10">
    <location>
        <begin position="375"/>
        <end position="394"/>
    </location>
</feature>
<reference evidence="11" key="1">
    <citation type="submission" date="2021-12" db="EMBL/GenBank/DDBJ databases">
        <authorList>
            <person name="King R."/>
        </authorList>
    </citation>
    <scope>NUCLEOTIDE SEQUENCE</scope>
</reference>
<dbReference type="Proteomes" id="UP001154078">
    <property type="component" value="Chromosome 3"/>
</dbReference>
<name>A0A9P0B0X3_BRAAE</name>
<feature type="transmembrane region" description="Helical" evidence="10">
    <location>
        <begin position="71"/>
        <end position="92"/>
    </location>
</feature>
<evidence type="ECO:0008006" key="13">
    <source>
        <dbReference type="Google" id="ProtNLM"/>
    </source>
</evidence>
<evidence type="ECO:0000256" key="1">
    <source>
        <dbReference type="ARBA" id="ARBA00004651"/>
    </source>
</evidence>